<protein>
    <submittedName>
        <fullName evidence="2">Uncharacterized protein</fullName>
    </submittedName>
</protein>
<dbReference type="HOGENOM" id="CLU_1518497_0_0_1"/>
<proteinExistence type="predicted"/>
<dbReference type="EMBL" id="KL198013">
    <property type="protein sequence ID" value="KDQ23052.1"/>
    <property type="molecule type" value="Genomic_DNA"/>
</dbReference>
<dbReference type="VEuPathDB" id="FungiDB:PLEOSDRAFT_171519"/>
<feature type="region of interest" description="Disordered" evidence="1">
    <location>
        <begin position="23"/>
        <end position="45"/>
    </location>
</feature>
<evidence type="ECO:0000313" key="3">
    <source>
        <dbReference type="Proteomes" id="UP000027073"/>
    </source>
</evidence>
<dbReference type="InParanoid" id="A0A067NG05"/>
<dbReference type="Proteomes" id="UP000027073">
    <property type="component" value="Unassembled WGS sequence"/>
</dbReference>
<sequence length="177" mass="19162">MSPAVPQPTTRRREHIVVAPNKFPLRLGGGKDKLPSASDDGQEHGVCPDAGNEQGNLGWDVHEVLPEDAEIPERRITCRAGMSANCAKATSTVSAMSPSAAKIASLNGQGDGHIWWTHRTTAVMRVMVCRAESLERSIQPGVYLIRDKHENTYIGAETGYGENAGWRGRKGSGRRCS</sequence>
<accession>A0A067NG05</accession>
<reference evidence="3" key="1">
    <citation type="journal article" date="2014" name="Proc. Natl. Acad. Sci. U.S.A.">
        <title>Extensive sampling of basidiomycete genomes demonstrates inadequacy of the white-rot/brown-rot paradigm for wood decay fungi.</title>
        <authorList>
            <person name="Riley R."/>
            <person name="Salamov A.A."/>
            <person name="Brown D.W."/>
            <person name="Nagy L.G."/>
            <person name="Floudas D."/>
            <person name="Held B.W."/>
            <person name="Levasseur A."/>
            <person name="Lombard V."/>
            <person name="Morin E."/>
            <person name="Otillar R."/>
            <person name="Lindquist E.A."/>
            <person name="Sun H."/>
            <person name="LaButti K.M."/>
            <person name="Schmutz J."/>
            <person name="Jabbour D."/>
            <person name="Luo H."/>
            <person name="Baker S.E."/>
            <person name="Pisabarro A.G."/>
            <person name="Walton J.D."/>
            <person name="Blanchette R.A."/>
            <person name="Henrissat B."/>
            <person name="Martin F."/>
            <person name="Cullen D."/>
            <person name="Hibbett D.S."/>
            <person name="Grigoriev I.V."/>
        </authorList>
    </citation>
    <scope>NUCLEOTIDE SEQUENCE [LARGE SCALE GENOMIC DNA]</scope>
    <source>
        <strain evidence="3">PC15</strain>
    </source>
</reference>
<name>A0A067NG05_PLEO1</name>
<dbReference type="AlphaFoldDB" id="A0A067NG05"/>
<evidence type="ECO:0000313" key="2">
    <source>
        <dbReference type="EMBL" id="KDQ23052.1"/>
    </source>
</evidence>
<organism evidence="2 3">
    <name type="scientific">Pleurotus ostreatus (strain PC15)</name>
    <name type="common">Oyster mushroom</name>
    <dbReference type="NCBI Taxonomy" id="1137138"/>
    <lineage>
        <taxon>Eukaryota</taxon>
        <taxon>Fungi</taxon>
        <taxon>Dikarya</taxon>
        <taxon>Basidiomycota</taxon>
        <taxon>Agaricomycotina</taxon>
        <taxon>Agaricomycetes</taxon>
        <taxon>Agaricomycetidae</taxon>
        <taxon>Agaricales</taxon>
        <taxon>Pleurotineae</taxon>
        <taxon>Pleurotaceae</taxon>
        <taxon>Pleurotus</taxon>
    </lineage>
</organism>
<gene>
    <name evidence="2" type="ORF">PLEOSDRAFT_171519</name>
</gene>
<evidence type="ECO:0000256" key="1">
    <source>
        <dbReference type="SAM" id="MobiDB-lite"/>
    </source>
</evidence>